<name>A0AAN8JFC2_PATCE</name>
<accession>A0AAN8JFC2</accession>
<protein>
    <submittedName>
        <fullName evidence="2">Uncharacterized protein</fullName>
    </submittedName>
</protein>
<evidence type="ECO:0000313" key="2">
    <source>
        <dbReference type="EMBL" id="KAK6173284.1"/>
    </source>
</evidence>
<keyword evidence="3" id="KW-1185">Reference proteome</keyword>
<dbReference type="Proteomes" id="UP001347796">
    <property type="component" value="Unassembled WGS sequence"/>
</dbReference>
<dbReference type="EMBL" id="JAZGQO010000011">
    <property type="protein sequence ID" value="KAK6173284.1"/>
    <property type="molecule type" value="Genomic_DNA"/>
</dbReference>
<organism evidence="2 3">
    <name type="scientific">Patella caerulea</name>
    <name type="common">Rayed Mediterranean limpet</name>
    <dbReference type="NCBI Taxonomy" id="87958"/>
    <lineage>
        <taxon>Eukaryota</taxon>
        <taxon>Metazoa</taxon>
        <taxon>Spiralia</taxon>
        <taxon>Lophotrochozoa</taxon>
        <taxon>Mollusca</taxon>
        <taxon>Gastropoda</taxon>
        <taxon>Patellogastropoda</taxon>
        <taxon>Patelloidea</taxon>
        <taxon>Patellidae</taxon>
        <taxon>Patella</taxon>
    </lineage>
</organism>
<evidence type="ECO:0000256" key="1">
    <source>
        <dbReference type="SAM" id="MobiDB-lite"/>
    </source>
</evidence>
<reference evidence="2 3" key="1">
    <citation type="submission" date="2024-01" db="EMBL/GenBank/DDBJ databases">
        <title>The genome of the rayed Mediterranean limpet Patella caerulea (Linnaeus, 1758).</title>
        <authorList>
            <person name="Anh-Thu Weber A."/>
            <person name="Halstead-Nussloch G."/>
        </authorList>
    </citation>
    <scope>NUCLEOTIDE SEQUENCE [LARGE SCALE GENOMIC DNA]</scope>
    <source>
        <strain evidence="2">AATW-2023a</strain>
        <tissue evidence="2">Whole specimen</tissue>
    </source>
</reference>
<dbReference type="AlphaFoldDB" id="A0AAN8JFC2"/>
<evidence type="ECO:0000313" key="3">
    <source>
        <dbReference type="Proteomes" id="UP001347796"/>
    </source>
</evidence>
<gene>
    <name evidence="2" type="ORF">SNE40_016764</name>
</gene>
<proteinExistence type="predicted"/>
<comment type="caution">
    <text evidence="2">The sequence shown here is derived from an EMBL/GenBank/DDBJ whole genome shotgun (WGS) entry which is preliminary data.</text>
</comment>
<sequence>MLKPVLNYPGLPLAASIGRGKSASMRVANDSNNLVQLRTDSRLANHESVDQEANPDSDIIQDFRVTSLKAEDEDKKDMPQHHKDLQTGN</sequence>
<feature type="region of interest" description="Disordered" evidence="1">
    <location>
        <begin position="69"/>
        <end position="89"/>
    </location>
</feature>